<keyword evidence="2" id="KW-1185">Reference proteome</keyword>
<dbReference type="EMBL" id="JBHULR010000003">
    <property type="protein sequence ID" value="MFD2547749.1"/>
    <property type="molecule type" value="Genomic_DNA"/>
</dbReference>
<name>A0ABW5KHN4_9SPHI</name>
<gene>
    <name evidence="1" type="ORF">ACFSR5_08840</name>
</gene>
<evidence type="ECO:0000313" key="1">
    <source>
        <dbReference type="EMBL" id="MFD2547749.1"/>
    </source>
</evidence>
<dbReference type="SUPFAM" id="SSF69737">
    <property type="entry name" value="Urease metallochaperone UreE, C-terminal domain"/>
    <property type="match status" value="1"/>
</dbReference>
<evidence type="ECO:0000313" key="2">
    <source>
        <dbReference type="Proteomes" id="UP001597545"/>
    </source>
</evidence>
<comment type="caution">
    <text evidence="1">The sequence shown here is derived from an EMBL/GenBank/DDBJ whole genome shotgun (WGS) entry which is preliminary data.</text>
</comment>
<reference evidence="2" key="1">
    <citation type="journal article" date="2019" name="Int. J. Syst. Evol. Microbiol.">
        <title>The Global Catalogue of Microorganisms (GCM) 10K type strain sequencing project: providing services to taxonomists for standard genome sequencing and annotation.</title>
        <authorList>
            <consortium name="The Broad Institute Genomics Platform"/>
            <consortium name="The Broad Institute Genome Sequencing Center for Infectious Disease"/>
            <person name="Wu L."/>
            <person name="Ma J."/>
        </authorList>
    </citation>
    <scope>NUCLEOTIDE SEQUENCE [LARGE SCALE GENOMIC DNA]</scope>
    <source>
        <strain evidence="2">KCTC 42662</strain>
    </source>
</reference>
<protein>
    <submittedName>
        <fullName evidence="1">Urease accessory protein UreE</fullName>
    </submittedName>
</protein>
<dbReference type="RefSeq" id="WP_380902801.1">
    <property type="nucleotide sequence ID" value="NZ_JBHUEG010000007.1"/>
</dbReference>
<dbReference type="Gene3D" id="3.30.70.790">
    <property type="entry name" value="UreE, C-terminal domain"/>
    <property type="match status" value="1"/>
</dbReference>
<organism evidence="1 2">
    <name type="scientific">Sphingobacterium suaedae</name>
    <dbReference type="NCBI Taxonomy" id="1686402"/>
    <lineage>
        <taxon>Bacteria</taxon>
        <taxon>Pseudomonadati</taxon>
        <taxon>Bacteroidota</taxon>
        <taxon>Sphingobacteriia</taxon>
        <taxon>Sphingobacteriales</taxon>
        <taxon>Sphingobacteriaceae</taxon>
        <taxon>Sphingobacterium</taxon>
    </lineage>
</organism>
<sequence>MNTHRNAHQGNKEITADILFIEWYEVGRILLTRSTVTGRSVRIERALGMTFYDGEIIHIAPDFTICIRIKPCLCILLKTFDFDVLGHFCFEVGNRHLPLFWQKDGIALAYDGHVYPALKAKYGDVVCLETRTLFPTDGLKAFGKYS</sequence>
<dbReference type="Proteomes" id="UP001597545">
    <property type="component" value="Unassembled WGS sequence"/>
</dbReference>
<proteinExistence type="predicted"/>
<accession>A0ABW5KHN4</accession>